<comment type="caution">
    <text evidence="9">The sequence shown here is derived from an EMBL/GenBank/DDBJ whole genome shotgun (WGS) entry which is preliminary data.</text>
</comment>
<keyword evidence="5 6" id="KW-0539">Nucleus</keyword>
<feature type="DNA-binding region" description="Homeobox" evidence="6">
    <location>
        <begin position="53"/>
        <end position="112"/>
    </location>
</feature>
<dbReference type="SMART" id="SM00389">
    <property type="entry name" value="HOX"/>
    <property type="match status" value="1"/>
</dbReference>
<dbReference type="GO" id="GO:0030182">
    <property type="term" value="P:neuron differentiation"/>
    <property type="evidence" value="ECO:0007669"/>
    <property type="project" value="UniProtKB-ARBA"/>
</dbReference>
<reference evidence="9 10" key="1">
    <citation type="submission" date="2015-01" db="EMBL/GenBank/DDBJ databases">
        <title>Evolution of Trichinella species and genotypes.</title>
        <authorList>
            <person name="Korhonen P.K."/>
            <person name="Edoardo P."/>
            <person name="Giuseppe L.R."/>
            <person name="Gasser R.B."/>
        </authorList>
    </citation>
    <scope>NUCLEOTIDE SEQUENCE [LARGE SCALE GENOMIC DNA]</scope>
    <source>
        <strain evidence="9">ISS176</strain>
    </source>
</reference>
<dbReference type="InterPro" id="IPR017970">
    <property type="entry name" value="Homeobox_CS"/>
</dbReference>
<sequence length="383" mass="43373">LMDPVYYQHACMNCFDEQSAKLTGPVISPISDCNSLPYEPSTSLPYSTNTPKKRRERTTFSRAQLAVLEETFQKTRYPDVFMREDIAYQIQLPESRIQVWFKNRRAKARQQEQRILMSSGESRRKKEVVEQDKQFVQSVVCDQASLCGEYFVHKLGSSVEKDDAELTLENDTKYETNFIAENGNFPPNQSIMQCEQQFFQPNIANNCPVIFSHRPVNFLSHCGNHIQNCHFQPMSMVDQQQRAYTSNYANNSADHFFGENLSFICNVQQQQPPIVFHPPVAAYVHNHGSPASMASNGSSSPSFIGSHSPSFQAGIAVDCIQTDCYAAVLPTDGLVASQSQWQYPQSEIHQYSYNGYSTPEADFNRLVPTDDIAYGSLVEANIF</sequence>
<feature type="domain" description="Homeobox" evidence="8">
    <location>
        <begin position="51"/>
        <end position="111"/>
    </location>
</feature>
<protein>
    <submittedName>
        <fullName evidence="9">Homeobox protein OTX1</fullName>
    </submittedName>
</protein>
<proteinExistence type="predicted"/>
<organism evidence="9 10">
    <name type="scientific">Trichinella pseudospiralis</name>
    <name type="common">Parasitic roundworm</name>
    <dbReference type="NCBI Taxonomy" id="6337"/>
    <lineage>
        <taxon>Eukaryota</taxon>
        <taxon>Metazoa</taxon>
        <taxon>Ecdysozoa</taxon>
        <taxon>Nematoda</taxon>
        <taxon>Enoplea</taxon>
        <taxon>Dorylaimia</taxon>
        <taxon>Trichinellida</taxon>
        <taxon>Trichinellidae</taxon>
        <taxon>Trichinella</taxon>
    </lineage>
</organism>
<name>A0A0V1JQD7_TRIPS</name>
<dbReference type="GO" id="GO:0000981">
    <property type="term" value="F:DNA-binding transcription factor activity, RNA polymerase II-specific"/>
    <property type="evidence" value="ECO:0007669"/>
    <property type="project" value="InterPro"/>
</dbReference>
<keyword evidence="4 6" id="KW-0371">Homeobox</keyword>
<dbReference type="Pfam" id="PF00046">
    <property type="entry name" value="Homeodomain"/>
    <property type="match status" value="1"/>
</dbReference>
<dbReference type="EMBL" id="JYDV01000062">
    <property type="protein sequence ID" value="KRZ37169.1"/>
    <property type="molecule type" value="Genomic_DNA"/>
</dbReference>
<evidence type="ECO:0000256" key="2">
    <source>
        <dbReference type="ARBA" id="ARBA00022473"/>
    </source>
</evidence>
<gene>
    <name evidence="9" type="primary">OTX1</name>
    <name evidence="9" type="ORF">T4C_7892</name>
</gene>
<evidence type="ECO:0000256" key="7">
    <source>
        <dbReference type="RuleBase" id="RU000682"/>
    </source>
</evidence>
<dbReference type="InterPro" id="IPR009057">
    <property type="entry name" value="Homeodomain-like_sf"/>
</dbReference>
<dbReference type="PROSITE" id="PS50071">
    <property type="entry name" value="HOMEOBOX_2"/>
    <property type="match status" value="1"/>
</dbReference>
<evidence type="ECO:0000256" key="5">
    <source>
        <dbReference type="ARBA" id="ARBA00023242"/>
    </source>
</evidence>
<dbReference type="PANTHER" id="PTHR45793">
    <property type="entry name" value="HOMEOBOX PROTEIN"/>
    <property type="match status" value="1"/>
</dbReference>
<dbReference type="FunFam" id="1.10.10.60:FF:000679">
    <property type="entry name" value="Homeobox protein aristaless"/>
    <property type="match status" value="1"/>
</dbReference>
<evidence type="ECO:0000259" key="8">
    <source>
        <dbReference type="PROSITE" id="PS50071"/>
    </source>
</evidence>
<evidence type="ECO:0000256" key="4">
    <source>
        <dbReference type="ARBA" id="ARBA00023155"/>
    </source>
</evidence>
<evidence type="ECO:0000313" key="10">
    <source>
        <dbReference type="Proteomes" id="UP000054826"/>
    </source>
</evidence>
<dbReference type="CDD" id="cd00086">
    <property type="entry name" value="homeodomain"/>
    <property type="match status" value="1"/>
</dbReference>
<keyword evidence="3 6" id="KW-0238">DNA-binding</keyword>
<keyword evidence="2" id="KW-0217">Developmental protein</keyword>
<accession>A0A0V1JQD7</accession>
<dbReference type="PANTHER" id="PTHR45793:SF5">
    <property type="entry name" value="HOMEOTIC PROTEIN OCELLILESS"/>
    <property type="match status" value="1"/>
</dbReference>
<evidence type="ECO:0000256" key="1">
    <source>
        <dbReference type="ARBA" id="ARBA00004123"/>
    </source>
</evidence>
<evidence type="ECO:0000313" key="9">
    <source>
        <dbReference type="EMBL" id="KRZ37169.1"/>
    </source>
</evidence>
<dbReference type="Proteomes" id="UP000054826">
    <property type="component" value="Unassembled WGS sequence"/>
</dbReference>
<dbReference type="GO" id="GO:0000978">
    <property type="term" value="F:RNA polymerase II cis-regulatory region sequence-specific DNA binding"/>
    <property type="evidence" value="ECO:0007669"/>
    <property type="project" value="TreeGrafter"/>
</dbReference>
<evidence type="ECO:0000256" key="6">
    <source>
        <dbReference type="PROSITE-ProRule" id="PRU00108"/>
    </source>
</evidence>
<dbReference type="SUPFAM" id="SSF46689">
    <property type="entry name" value="Homeodomain-like"/>
    <property type="match status" value="1"/>
</dbReference>
<dbReference type="PROSITE" id="PS00027">
    <property type="entry name" value="HOMEOBOX_1"/>
    <property type="match status" value="1"/>
</dbReference>
<dbReference type="GO" id="GO:0005634">
    <property type="term" value="C:nucleus"/>
    <property type="evidence" value="ECO:0007669"/>
    <property type="project" value="UniProtKB-SubCell"/>
</dbReference>
<dbReference type="Gene3D" id="1.10.10.60">
    <property type="entry name" value="Homeodomain-like"/>
    <property type="match status" value="1"/>
</dbReference>
<evidence type="ECO:0000256" key="3">
    <source>
        <dbReference type="ARBA" id="ARBA00023125"/>
    </source>
</evidence>
<dbReference type="AlphaFoldDB" id="A0A0V1JQD7"/>
<comment type="subcellular location">
    <subcellularLocation>
        <location evidence="1 6 7">Nucleus</location>
    </subcellularLocation>
</comment>
<feature type="non-terminal residue" evidence="9">
    <location>
        <position position="1"/>
    </location>
</feature>
<dbReference type="InterPro" id="IPR001356">
    <property type="entry name" value="HD"/>
</dbReference>